<organism evidence="1 2">
    <name type="scientific">Steinernema glaseri</name>
    <dbReference type="NCBI Taxonomy" id="37863"/>
    <lineage>
        <taxon>Eukaryota</taxon>
        <taxon>Metazoa</taxon>
        <taxon>Ecdysozoa</taxon>
        <taxon>Nematoda</taxon>
        <taxon>Chromadorea</taxon>
        <taxon>Rhabditida</taxon>
        <taxon>Tylenchina</taxon>
        <taxon>Panagrolaimomorpha</taxon>
        <taxon>Strongyloidoidea</taxon>
        <taxon>Steinernematidae</taxon>
        <taxon>Steinernema</taxon>
    </lineage>
</organism>
<name>A0A1I7ZDS2_9BILA</name>
<dbReference type="GO" id="GO:0090090">
    <property type="term" value="P:negative regulation of canonical Wnt signaling pathway"/>
    <property type="evidence" value="ECO:0007669"/>
    <property type="project" value="InterPro"/>
</dbReference>
<reference evidence="2" key="1">
    <citation type="submission" date="2016-11" db="UniProtKB">
        <authorList>
            <consortium name="WormBaseParasite"/>
        </authorList>
    </citation>
    <scope>IDENTIFICATION</scope>
</reference>
<dbReference type="GO" id="GO:1904491">
    <property type="term" value="P:protein localization to ciliary transition zone"/>
    <property type="evidence" value="ECO:0007669"/>
    <property type="project" value="TreeGrafter"/>
</dbReference>
<proteinExistence type="predicted"/>
<protein>
    <submittedName>
        <fullName evidence="2">Reverse transcriptase Ty1/copia-type domain-containing protein</fullName>
    </submittedName>
</protein>
<dbReference type="Proteomes" id="UP000095287">
    <property type="component" value="Unplaced"/>
</dbReference>
<dbReference type="WBParaSite" id="L893_g25166.t1">
    <property type="protein sequence ID" value="L893_g25166.t1"/>
    <property type="gene ID" value="L893_g25166"/>
</dbReference>
<accession>A0A1I7ZDS2</accession>
<keyword evidence="1" id="KW-1185">Reference proteome</keyword>
<dbReference type="GO" id="GO:0097546">
    <property type="term" value="C:ciliary base"/>
    <property type="evidence" value="ECO:0007669"/>
    <property type="project" value="TreeGrafter"/>
</dbReference>
<dbReference type="AlphaFoldDB" id="A0A1I7ZDS2"/>
<evidence type="ECO:0000313" key="2">
    <source>
        <dbReference type="WBParaSite" id="L893_g25166.t1"/>
    </source>
</evidence>
<dbReference type="GO" id="GO:0097730">
    <property type="term" value="C:non-motile cilium"/>
    <property type="evidence" value="ECO:0007669"/>
    <property type="project" value="InterPro"/>
</dbReference>
<evidence type="ECO:0000313" key="1">
    <source>
        <dbReference type="Proteomes" id="UP000095287"/>
    </source>
</evidence>
<dbReference type="GO" id="GO:0036064">
    <property type="term" value="C:ciliary basal body"/>
    <property type="evidence" value="ECO:0007669"/>
    <property type="project" value="TreeGrafter"/>
</dbReference>
<dbReference type="PANTHER" id="PTHR31043:SF3">
    <property type="entry name" value="NEPHROCYSTIN-4"/>
    <property type="match status" value="1"/>
</dbReference>
<sequence>MSLRDEAVNIVIEIVEVQPSEDYDNPELLTLAWTVCPVYNIGQIMTDYNPEGIFNQPSKRIHLFEGSPQVLLTHISGPLESCEGLYKQGVSRILECYLQTHEKMSPVFDFTPEYVFMTRNDDFPGLEREPSGKLSQLAKPNISQKYAVMLDRISISFGEKAEQIEKAIIDLTTQDWVFHLNQTMDQFLKTKKMEIIERRLKIGLHNGFTYVDEPYCMSMIAKDELMSKSHSLRRRLGTGWVSEDSIKSEMDTFIVRNTVKLDRIFNHKAMAVVFCVYYVIGIRNPDMTVEMSKTEMICWGAWSPNDLRDADRIAVPLIGGPNPNPDHHLCFKNLLRIREHDKDNFVANDGMPRIELNFQCTPIKTPTRRGSFSVADRADAHKAPQSVENEIIQMPSPEPEPAPTSPPAAAHIDSRDFLSEEIEEDFSRPRKQVEMDTPKSSGRVAKVESYAETVTRVLAISRQCYVLISQFKFHEITDRNGNAPVLIEVDDSRSFNVEEELNDRLAVNEVFIQFLGVKGSVLEISKAVILKVLILNS</sequence>
<dbReference type="InterPro" id="IPR029775">
    <property type="entry name" value="NPHP4"/>
</dbReference>
<dbReference type="GO" id="GO:0035869">
    <property type="term" value="C:ciliary transition zone"/>
    <property type="evidence" value="ECO:0007669"/>
    <property type="project" value="TreeGrafter"/>
</dbReference>
<dbReference type="PANTHER" id="PTHR31043">
    <property type="entry name" value="NEPHROCYSTIN-4"/>
    <property type="match status" value="1"/>
</dbReference>